<sequence length="54" mass="6176">MTGAVGIDREPDHALPNAQRSWSLQVERGWRRKAAIPLRRTEPGNEPEERTEIP</sequence>
<evidence type="ECO:0000313" key="3">
    <source>
        <dbReference type="Proteomes" id="UP000192936"/>
    </source>
</evidence>
<reference evidence="2 3" key="1">
    <citation type="submission" date="2017-04" db="EMBL/GenBank/DDBJ databases">
        <authorList>
            <person name="Afonso C.L."/>
            <person name="Miller P.J."/>
            <person name="Scott M.A."/>
            <person name="Spackman E."/>
            <person name="Goraichik I."/>
            <person name="Dimitrov K.M."/>
            <person name="Suarez D.L."/>
            <person name="Swayne D.E."/>
        </authorList>
    </citation>
    <scope>NUCLEOTIDE SEQUENCE [LARGE SCALE GENOMIC DNA]</scope>
    <source>
        <strain evidence="2 3">A2P</strain>
    </source>
</reference>
<feature type="region of interest" description="Disordered" evidence="1">
    <location>
        <begin position="35"/>
        <end position="54"/>
    </location>
</feature>
<evidence type="ECO:0000256" key="1">
    <source>
        <dbReference type="SAM" id="MobiDB-lite"/>
    </source>
</evidence>
<feature type="compositionally biased region" description="Basic and acidic residues" evidence="1">
    <location>
        <begin position="39"/>
        <end position="54"/>
    </location>
</feature>
<organism evidence="2 3">
    <name type="scientific">Azospirillum oryzae</name>
    <dbReference type="NCBI Taxonomy" id="286727"/>
    <lineage>
        <taxon>Bacteria</taxon>
        <taxon>Pseudomonadati</taxon>
        <taxon>Pseudomonadota</taxon>
        <taxon>Alphaproteobacteria</taxon>
        <taxon>Rhodospirillales</taxon>
        <taxon>Azospirillaceae</taxon>
        <taxon>Azospirillum</taxon>
    </lineage>
</organism>
<dbReference type="EMBL" id="FXAK01000002">
    <property type="protein sequence ID" value="SMF34551.1"/>
    <property type="molecule type" value="Genomic_DNA"/>
</dbReference>
<protein>
    <submittedName>
        <fullName evidence="2">Uncharacterized protein</fullName>
    </submittedName>
</protein>
<evidence type="ECO:0000313" key="2">
    <source>
        <dbReference type="EMBL" id="SMF34551.1"/>
    </source>
</evidence>
<dbReference type="STRING" id="286727.SAMN02982917_1727"/>
<dbReference type="Proteomes" id="UP000192936">
    <property type="component" value="Unassembled WGS sequence"/>
</dbReference>
<gene>
    <name evidence="2" type="ORF">SAMN02982917_1727</name>
</gene>
<dbReference type="AlphaFoldDB" id="A0A1X7EIF3"/>
<feature type="region of interest" description="Disordered" evidence="1">
    <location>
        <begin position="1"/>
        <end position="20"/>
    </location>
</feature>
<accession>A0A1X7EIF3</accession>
<proteinExistence type="predicted"/>
<name>A0A1X7EIF3_9PROT</name>